<reference evidence="2 4" key="2">
    <citation type="journal article" date="2014" name="BMC Genomics">
        <title>An improved genome release (version Mt4.0) for the model legume Medicago truncatula.</title>
        <authorList>
            <person name="Tang H."/>
            <person name="Krishnakumar V."/>
            <person name="Bidwell S."/>
            <person name="Rosen B."/>
            <person name="Chan A."/>
            <person name="Zhou S."/>
            <person name="Gentzbittel L."/>
            <person name="Childs K.L."/>
            <person name="Yandell M."/>
            <person name="Gundlach H."/>
            <person name="Mayer K.F."/>
            <person name="Schwartz D.C."/>
            <person name="Town C.D."/>
        </authorList>
    </citation>
    <scope>GENOME REANNOTATION</scope>
    <source>
        <strain evidence="2">A17</strain>
        <strain evidence="3 4">cv. Jemalong A17</strain>
    </source>
</reference>
<sequence length="154" mass="17598">MKDIEFQVGDHVFLRVNPITSIKRALKCRKLTPRLLGLFKIIKKVGVVPYRISLLPSLSNLHSFFSCVSTSERGRTINLKTCCEKVLIENGLKKVTKCTQAIKLPPKNTIFDGIRQERRRLGFLKMSYMLLTPQDDLLDVLLISIQTLTPTMPR</sequence>
<evidence type="ECO:0000259" key="1">
    <source>
        <dbReference type="Pfam" id="PF24626"/>
    </source>
</evidence>
<dbReference type="Pfam" id="PF24626">
    <property type="entry name" value="SH3_Tf2-1"/>
    <property type="match status" value="1"/>
</dbReference>
<dbReference type="EnsemblPlants" id="KEH19721">
    <property type="protein sequence ID" value="KEH19721"/>
    <property type="gene ID" value="MTR_8g467230"/>
</dbReference>
<dbReference type="EMBL" id="CM001224">
    <property type="protein sequence ID" value="KEH19721.1"/>
    <property type="molecule type" value="Genomic_DNA"/>
</dbReference>
<dbReference type="InterPro" id="IPR056924">
    <property type="entry name" value="SH3_Tf2-1"/>
</dbReference>
<evidence type="ECO:0000313" key="4">
    <source>
        <dbReference type="Proteomes" id="UP000002051"/>
    </source>
</evidence>
<evidence type="ECO:0000313" key="3">
    <source>
        <dbReference type="EnsemblPlants" id="KEH19721"/>
    </source>
</evidence>
<dbReference type="HOGENOM" id="CLU_1706943_0_0_1"/>
<proteinExistence type="predicted"/>
<reference evidence="3" key="3">
    <citation type="submission" date="2015-04" db="UniProtKB">
        <authorList>
            <consortium name="EnsemblPlants"/>
        </authorList>
    </citation>
    <scope>IDENTIFICATION</scope>
    <source>
        <strain evidence="3">cv. Jemalong A17</strain>
    </source>
</reference>
<keyword evidence="4" id="KW-1185">Reference proteome</keyword>
<protein>
    <recommendedName>
        <fullName evidence="1">Tf2-1-like SH3-like domain-containing protein</fullName>
    </recommendedName>
</protein>
<gene>
    <name evidence="2" type="ordered locus">MTR_8g467230</name>
</gene>
<name>A0A072TR75_MEDTR</name>
<dbReference type="PANTHER" id="PTHR46148:SF60">
    <property type="entry name" value="CHROMO DOMAIN-CONTAINING PROTEIN"/>
    <property type="match status" value="1"/>
</dbReference>
<dbReference type="Proteomes" id="UP000002051">
    <property type="component" value="Chromosome 8"/>
</dbReference>
<dbReference type="AlphaFoldDB" id="A0A072TR75"/>
<evidence type="ECO:0000313" key="2">
    <source>
        <dbReference type="EMBL" id="KEH19721.1"/>
    </source>
</evidence>
<feature type="domain" description="Tf2-1-like SH3-like" evidence="1">
    <location>
        <begin position="9"/>
        <end position="65"/>
    </location>
</feature>
<reference evidence="2 4" key="1">
    <citation type="journal article" date="2011" name="Nature">
        <title>The Medicago genome provides insight into the evolution of rhizobial symbioses.</title>
        <authorList>
            <person name="Young N.D."/>
            <person name="Debelle F."/>
            <person name="Oldroyd G.E."/>
            <person name="Geurts R."/>
            <person name="Cannon S.B."/>
            <person name="Udvardi M.K."/>
            <person name="Benedito V.A."/>
            <person name="Mayer K.F."/>
            <person name="Gouzy J."/>
            <person name="Schoof H."/>
            <person name="Van de Peer Y."/>
            <person name="Proost S."/>
            <person name="Cook D.R."/>
            <person name="Meyers B.C."/>
            <person name="Spannagl M."/>
            <person name="Cheung F."/>
            <person name="De Mita S."/>
            <person name="Krishnakumar V."/>
            <person name="Gundlach H."/>
            <person name="Zhou S."/>
            <person name="Mudge J."/>
            <person name="Bharti A.K."/>
            <person name="Murray J.D."/>
            <person name="Naoumkina M.A."/>
            <person name="Rosen B."/>
            <person name="Silverstein K.A."/>
            <person name="Tang H."/>
            <person name="Rombauts S."/>
            <person name="Zhao P.X."/>
            <person name="Zhou P."/>
            <person name="Barbe V."/>
            <person name="Bardou P."/>
            <person name="Bechner M."/>
            <person name="Bellec A."/>
            <person name="Berger A."/>
            <person name="Berges H."/>
            <person name="Bidwell S."/>
            <person name="Bisseling T."/>
            <person name="Choisne N."/>
            <person name="Couloux A."/>
            <person name="Denny R."/>
            <person name="Deshpande S."/>
            <person name="Dai X."/>
            <person name="Doyle J.J."/>
            <person name="Dudez A.M."/>
            <person name="Farmer A.D."/>
            <person name="Fouteau S."/>
            <person name="Franken C."/>
            <person name="Gibelin C."/>
            <person name="Gish J."/>
            <person name="Goldstein S."/>
            <person name="Gonzalez A.J."/>
            <person name="Green P.J."/>
            <person name="Hallab A."/>
            <person name="Hartog M."/>
            <person name="Hua A."/>
            <person name="Humphray S.J."/>
            <person name="Jeong D.H."/>
            <person name="Jing Y."/>
            <person name="Jocker A."/>
            <person name="Kenton S.M."/>
            <person name="Kim D.J."/>
            <person name="Klee K."/>
            <person name="Lai H."/>
            <person name="Lang C."/>
            <person name="Lin S."/>
            <person name="Macmil S.L."/>
            <person name="Magdelenat G."/>
            <person name="Matthews L."/>
            <person name="McCorrison J."/>
            <person name="Monaghan E.L."/>
            <person name="Mun J.H."/>
            <person name="Najar F.Z."/>
            <person name="Nicholson C."/>
            <person name="Noirot C."/>
            <person name="O'Bleness M."/>
            <person name="Paule C.R."/>
            <person name="Poulain J."/>
            <person name="Prion F."/>
            <person name="Qin B."/>
            <person name="Qu C."/>
            <person name="Retzel E.F."/>
            <person name="Riddle C."/>
            <person name="Sallet E."/>
            <person name="Samain S."/>
            <person name="Samson N."/>
            <person name="Sanders I."/>
            <person name="Saurat O."/>
            <person name="Scarpelli C."/>
            <person name="Schiex T."/>
            <person name="Segurens B."/>
            <person name="Severin A.J."/>
            <person name="Sherrier D.J."/>
            <person name="Shi R."/>
            <person name="Sims S."/>
            <person name="Singer S.R."/>
            <person name="Sinharoy S."/>
            <person name="Sterck L."/>
            <person name="Viollet A."/>
            <person name="Wang B.B."/>
            <person name="Wang K."/>
            <person name="Wang M."/>
            <person name="Wang X."/>
            <person name="Warfsmann J."/>
            <person name="Weissenbach J."/>
            <person name="White D.D."/>
            <person name="White J.D."/>
            <person name="Wiley G.B."/>
            <person name="Wincker P."/>
            <person name="Xing Y."/>
            <person name="Yang L."/>
            <person name="Yao Z."/>
            <person name="Ying F."/>
            <person name="Zhai J."/>
            <person name="Zhou L."/>
            <person name="Zuber A."/>
            <person name="Denarie J."/>
            <person name="Dixon R.A."/>
            <person name="May G.D."/>
            <person name="Schwartz D.C."/>
            <person name="Rogers J."/>
            <person name="Quetier F."/>
            <person name="Town C.D."/>
            <person name="Roe B.A."/>
        </authorList>
    </citation>
    <scope>NUCLEOTIDE SEQUENCE [LARGE SCALE GENOMIC DNA]</scope>
    <source>
        <strain evidence="2">A17</strain>
        <strain evidence="3 4">cv. Jemalong A17</strain>
    </source>
</reference>
<accession>A0A072TR75</accession>
<dbReference type="PANTHER" id="PTHR46148">
    <property type="entry name" value="CHROMO DOMAIN-CONTAINING PROTEIN"/>
    <property type="match status" value="1"/>
</dbReference>
<organism evidence="2 4">
    <name type="scientific">Medicago truncatula</name>
    <name type="common">Barrel medic</name>
    <name type="synonym">Medicago tribuloides</name>
    <dbReference type="NCBI Taxonomy" id="3880"/>
    <lineage>
        <taxon>Eukaryota</taxon>
        <taxon>Viridiplantae</taxon>
        <taxon>Streptophyta</taxon>
        <taxon>Embryophyta</taxon>
        <taxon>Tracheophyta</taxon>
        <taxon>Spermatophyta</taxon>
        <taxon>Magnoliopsida</taxon>
        <taxon>eudicotyledons</taxon>
        <taxon>Gunneridae</taxon>
        <taxon>Pentapetalae</taxon>
        <taxon>rosids</taxon>
        <taxon>fabids</taxon>
        <taxon>Fabales</taxon>
        <taxon>Fabaceae</taxon>
        <taxon>Papilionoideae</taxon>
        <taxon>50 kb inversion clade</taxon>
        <taxon>NPAAA clade</taxon>
        <taxon>Hologalegina</taxon>
        <taxon>IRL clade</taxon>
        <taxon>Trifolieae</taxon>
        <taxon>Medicago</taxon>
    </lineage>
</organism>